<proteinExistence type="predicted"/>
<evidence type="ECO:0000313" key="2">
    <source>
        <dbReference type="Proteomes" id="UP001165083"/>
    </source>
</evidence>
<reference evidence="1" key="1">
    <citation type="submission" date="2023-04" db="EMBL/GenBank/DDBJ databases">
        <title>Phytophthora lilii NBRC 32176.</title>
        <authorList>
            <person name="Ichikawa N."/>
            <person name="Sato H."/>
            <person name="Tonouchi N."/>
        </authorList>
    </citation>
    <scope>NUCLEOTIDE SEQUENCE</scope>
    <source>
        <strain evidence="1">NBRC 32176</strain>
    </source>
</reference>
<comment type="caution">
    <text evidence="1">The sequence shown here is derived from an EMBL/GenBank/DDBJ whole genome shotgun (WGS) entry which is preliminary data.</text>
</comment>
<name>A0A9W6TP40_9STRA</name>
<accession>A0A9W6TP40</accession>
<organism evidence="1 2">
    <name type="scientific">Phytophthora lilii</name>
    <dbReference type="NCBI Taxonomy" id="2077276"/>
    <lineage>
        <taxon>Eukaryota</taxon>
        <taxon>Sar</taxon>
        <taxon>Stramenopiles</taxon>
        <taxon>Oomycota</taxon>
        <taxon>Peronosporomycetes</taxon>
        <taxon>Peronosporales</taxon>
        <taxon>Peronosporaceae</taxon>
        <taxon>Phytophthora</taxon>
    </lineage>
</organism>
<protein>
    <submittedName>
        <fullName evidence="1">Unnamed protein product</fullName>
    </submittedName>
</protein>
<gene>
    <name evidence="1" type="ORF">Plil01_000592200</name>
</gene>
<keyword evidence="2" id="KW-1185">Reference proteome</keyword>
<dbReference type="AlphaFoldDB" id="A0A9W6TP40"/>
<sequence length="90" mass="9979">MQCPFGVQPLKSFRRDCCFPALHNIQVYLVGEEESTAKKLAGRLAVGETERLTKFKTHDIFIGEHVTQSAKGAAAGAKLVFELLQEETRS</sequence>
<dbReference type="EMBL" id="BSXW01000255">
    <property type="protein sequence ID" value="GMF16564.1"/>
    <property type="molecule type" value="Genomic_DNA"/>
</dbReference>
<evidence type="ECO:0000313" key="1">
    <source>
        <dbReference type="EMBL" id="GMF16564.1"/>
    </source>
</evidence>
<dbReference type="Proteomes" id="UP001165083">
    <property type="component" value="Unassembled WGS sequence"/>
</dbReference>